<comment type="caution">
    <text evidence="8">The sequence shown here is derived from an EMBL/GenBank/DDBJ whole genome shotgun (WGS) entry which is preliminary data.</text>
</comment>
<evidence type="ECO:0000256" key="7">
    <source>
        <dbReference type="HAMAP-Rule" id="MF_02065"/>
    </source>
</evidence>
<evidence type="ECO:0000256" key="3">
    <source>
        <dbReference type="ARBA" id="ARBA00022989"/>
    </source>
</evidence>
<evidence type="ECO:0000256" key="6">
    <source>
        <dbReference type="ARBA" id="ARBA00023316"/>
    </source>
</evidence>
<comment type="catalytic activity">
    <reaction evidence="7">
        <text>a peptidoglycan chain = a peptidoglycan chain with N-acetyl-1,6-anhydromuramyl-[peptide] at the reducing end + a peptidoglycan chain with N-acetylglucosamine at the non-reducing end.</text>
        <dbReference type="EC" id="4.2.2.29"/>
    </reaction>
</comment>
<name>A0A8J6YW96_9RHOB</name>
<reference evidence="8" key="1">
    <citation type="submission" date="2020-09" db="EMBL/GenBank/DDBJ databases">
        <title>A novel bacterium of genus Mangrovicoccus, isolated from South China Sea.</title>
        <authorList>
            <person name="Huang H."/>
            <person name="Mo K."/>
            <person name="Hu Y."/>
        </authorList>
    </citation>
    <scope>NUCLEOTIDE SEQUENCE</scope>
    <source>
        <strain evidence="8">HB182678</strain>
    </source>
</reference>
<dbReference type="FunFam" id="3.30.160.60:FF:000242">
    <property type="entry name" value="Endolytic murein transglycosylase"/>
    <property type="match status" value="1"/>
</dbReference>
<evidence type="ECO:0000256" key="1">
    <source>
        <dbReference type="ARBA" id="ARBA00022475"/>
    </source>
</evidence>
<feature type="site" description="Important for catalytic activity" evidence="7">
    <location>
        <position position="258"/>
    </location>
</feature>
<sequence>MWKSVASNFLTLLIVALMALSGAIYWAQRSWVTPGPLAEAVCVSVPRGGTMTGVSAELEALGAVSNARIFRLGSDYTERSAKLKAGSFLVPAGASMEQIADLLTVSGQSTCGAEVNFRIGVTLAELQLREIVPETGRFEVIEEFAPDAPRPAAYQDFLDRGFGSMRVTVAEGVTSWQISNALGQLDILEGSVDAVPAEGMLAPGSYDIAPGDARGDILAEMTRRQTALLDEAWATRSEGLPYATKEEALTMASIVEKETGVDAERPTVASVFVNRLEQGMRLQTDPTVIYGLTEGKGVLGRGLRASELRRHTPYNTYAIDGLPPGPIANPGAAAIEAALHPAETEYLYFVADGTGGHVFSTTLAEHNANVRKWREIERQQREQTGQ</sequence>
<organism evidence="8 9">
    <name type="scientific">Mangrovicoccus algicola</name>
    <dbReference type="NCBI Taxonomy" id="2771008"/>
    <lineage>
        <taxon>Bacteria</taxon>
        <taxon>Pseudomonadati</taxon>
        <taxon>Pseudomonadota</taxon>
        <taxon>Alphaproteobacteria</taxon>
        <taxon>Rhodobacterales</taxon>
        <taxon>Paracoccaceae</taxon>
        <taxon>Mangrovicoccus</taxon>
    </lineage>
</organism>
<dbReference type="NCBIfam" id="TIGR00247">
    <property type="entry name" value="endolytic transglycosylase MltG"/>
    <property type="match status" value="1"/>
</dbReference>
<dbReference type="EMBL" id="JACVXA010000004">
    <property type="protein sequence ID" value="MBE3636951.1"/>
    <property type="molecule type" value="Genomic_DNA"/>
</dbReference>
<evidence type="ECO:0000256" key="5">
    <source>
        <dbReference type="ARBA" id="ARBA00023239"/>
    </source>
</evidence>
<keyword evidence="2 7" id="KW-0812">Transmembrane</keyword>
<dbReference type="AlphaFoldDB" id="A0A8J6YW96"/>
<protein>
    <recommendedName>
        <fullName evidence="7">Endolytic murein transglycosylase</fullName>
        <ecNumber evidence="7">4.2.2.29</ecNumber>
    </recommendedName>
    <alternativeName>
        <fullName evidence="7">Peptidoglycan lytic transglycosylase</fullName>
    </alternativeName>
    <alternativeName>
        <fullName evidence="7">Peptidoglycan polymerization terminase</fullName>
    </alternativeName>
</protein>
<dbReference type="Gene3D" id="3.30.160.60">
    <property type="entry name" value="Classic Zinc Finger"/>
    <property type="match status" value="1"/>
</dbReference>
<keyword evidence="3 7" id="KW-1133">Transmembrane helix</keyword>
<keyword evidence="6 7" id="KW-0961">Cell wall biogenesis/degradation</keyword>
<proteinExistence type="inferred from homology"/>
<dbReference type="PANTHER" id="PTHR30518:SF2">
    <property type="entry name" value="ENDOLYTIC MUREIN TRANSGLYCOSYLASE"/>
    <property type="match status" value="1"/>
</dbReference>
<evidence type="ECO:0000256" key="4">
    <source>
        <dbReference type="ARBA" id="ARBA00023136"/>
    </source>
</evidence>
<keyword evidence="9" id="KW-1185">Reference proteome</keyword>
<dbReference type="EC" id="4.2.2.29" evidence="7"/>
<dbReference type="GO" id="GO:0008932">
    <property type="term" value="F:lytic endotransglycosylase activity"/>
    <property type="evidence" value="ECO:0007669"/>
    <property type="project" value="UniProtKB-UniRule"/>
</dbReference>
<dbReference type="GO" id="GO:0009252">
    <property type="term" value="P:peptidoglycan biosynthetic process"/>
    <property type="evidence" value="ECO:0007669"/>
    <property type="project" value="UniProtKB-UniRule"/>
</dbReference>
<evidence type="ECO:0000256" key="2">
    <source>
        <dbReference type="ARBA" id="ARBA00022692"/>
    </source>
</evidence>
<dbReference type="RefSeq" id="WP_193179135.1">
    <property type="nucleotide sequence ID" value="NZ_JACVXA010000004.1"/>
</dbReference>
<dbReference type="Gene3D" id="3.30.1490.480">
    <property type="entry name" value="Endolytic murein transglycosylase"/>
    <property type="match status" value="1"/>
</dbReference>
<keyword evidence="4 7" id="KW-0472">Membrane</keyword>
<dbReference type="InterPro" id="IPR003770">
    <property type="entry name" value="MLTG-like"/>
</dbReference>
<keyword evidence="5 7" id="KW-0456">Lyase</keyword>
<comment type="function">
    <text evidence="7">Functions as a peptidoglycan terminase that cleaves nascent peptidoglycan strands endolytically to terminate their elongation.</text>
</comment>
<dbReference type="Pfam" id="PF02618">
    <property type="entry name" value="YceG"/>
    <property type="match status" value="1"/>
</dbReference>
<comment type="similarity">
    <text evidence="7">Belongs to the transglycosylase MltG family.</text>
</comment>
<accession>A0A8J6YW96</accession>
<dbReference type="PANTHER" id="PTHR30518">
    <property type="entry name" value="ENDOLYTIC MUREIN TRANSGLYCOSYLASE"/>
    <property type="match status" value="1"/>
</dbReference>
<dbReference type="Proteomes" id="UP000609121">
    <property type="component" value="Unassembled WGS sequence"/>
</dbReference>
<keyword evidence="7" id="KW-0997">Cell inner membrane</keyword>
<evidence type="ECO:0000313" key="9">
    <source>
        <dbReference type="Proteomes" id="UP000609121"/>
    </source>
</evidence>
<dbReference type="GO" id="GO:0071555">
    <property type="term" value="P:cell wall organization"/>
    <property type="evidence" value="ECO:0007669"/>
    <property type="project" value="UniProtKB-KW"/>
</dbReference>
<evidence type="ECO:0000313" key="8">
    <source>
        <dbReference type="EMBL" id="MBE3636951.1"/>
    </source>
</evidence>
<keyword evidence="1 7" id="KW-1003">Cell membrane</keyword>
<gene>
    <name evidence="7 8" type="primary">mltG</name>
    <name evidence="8" type="ORF">ICN82_01880</name>
</gene>
<dbReference type="HAMAP" id="MF_02065">
    <property type="entry name" value="MltG"/>
    <property type="match status" value="1"/>
</dbReference>
<dbReference type="CDD" id="cd08010">
    <property type="entry name" value="MltG_like"/>
    <property type="match status" value="1"/>
</dbReference>
<dbReference type="GO" id="GO:0005886">
    <property type="term" value="C:plasma membrane"/>
    <property type="evidence" value="ECO:0007669"/>
    <property type="project" value="UniProtKB-UniRule"/>
</dbReference>